<proteinExistence type="predicted"/>
<organism evidence="1 2">
    <name type="scientific">Gulo gulo</name>
    <name type="common">Wolverine</name>
    <name type="synonym">Gluton</name>
    <dbReference type="NCBI Taxonomy" id="48420"/>
    <lineage>
        <taxon>Eukaryota</taxon>
        <taxon>Metazoa</taxon>
        <taxon>Chordata</taxon>
        <taxon>Craniata</taxon>
        <taxon>Vertebrata</taxon>
        <taxon>Euteleostomi</taxon>
        <taxon>Mammalia</taxon>
        <taxon>Eutheria</taxon>
        <taxon>Laurasiatheria</taxon>
        <taxon>Carnivora</taxon>
        <taxon>Caniformia</taxon>
        <taxon>Musteloidea</taxon>
        <taxon>Mustelidae</taxon>
        <taxon>Guloninae</taxon>
        <taxon>Gulo</taxon>
    </lineage>
</organism>
<comment type="caution">
    <text evidence="1">The sequence shown here is derived from an EMBL/GenBank/DDBJ whole genome shotgun (WGS) entry which is preliminary data.</text>
</comment>
<protein>
    <submittedName>
        <fullName evidence="1">Uncharacterized protein</fullName>
    </submittedName>
</protein>
<sequence length="66" mass="7542">EQCPQPFLHVFQVHVWETHGPGRVEVELDKLAQPGKSCPRSWWDALLPVSCLECFERVGPCGNKLR</sequence>
<keyword evidence="2" id="KW-1185">Reference proteome</keyword>
<evidence type="ECO:0000313" key="2">
    <source>
        <dbReference type="Proteomes" id="UP000269945"/>
    </source>
</evidence>
<dbReference type="AlphaFoldDB" id="A0A9X9Q9S2"/>
<gene>
    <name evidence="1" type="ORF">BN2614_LOCUS1</name>
</gene>
<name>A0A9X9Q9S2_GULGU</name>
<reference evidence="1 2" key="1">
    <citation type="submission" date="2018-10" db="EMBL/GenBank/DDBJ databases">
        <authorList>
            <person name="Ekblom R."/>
            <person name="Jareborg N."/>
        </authorList>
    </citation>
    <scope>NUCLEOTIDE SEQUENCE [LARGE SCALE GENOMIC DNA]</scope>
    <source>
        <tissue evidence="1">Muscle</tissue>
    </source>
</reference>
<evidence type="ECO:0000313" key="1">
    <source>
        <dbReference type="EMBL" id="VCX41000.1"/>
    </source>
</evidence>
<dbReference type="Proteomes" id="UP000269945">
    <property type="component" value="Unassembled WGS sequence"/>
</dbReference>
<accession>A0A9X9Q9S2</accession>
<dbReference type="EMBL" id="CYRY02045532">
    <property type="protein sequence ID" value="VCX41000.1"/>
    <property type="molecule type" value="Genomic_DNA"/>
</dbReference>
<feature type="non-terminal residue" evidence="1">
    <location>
        <position position="1"/>
    </location>
</feature>